<evidence type="ECO:0000256" key="1">
    <source>
        <dbReference type="SAM" id="MobiDB-lite"/>
    </source>
</evidence>
<feature type="compositionally biased region" description="Low complexity" evidence="1">
    <location>
        <begin position="67"/>
        <end position="76"/>
    </location>
</feature>
<feature type="compositionally biased region" description="Basic residues" evidence="1">
    <location>
        <begin position="157"/>
        <end position="166"/>
    </location>
</feature>
<evidence type="ECO:0000313" key="2">
    <source>
        <dbReference type="EMBL" id="RCI15771.1"/>
    </source>
</evidence>
<feature type="compositionally biased region" description="Basic and acidic residues" evidence="1">
    <location>
        <begin position="167"/>
        <end position="184"/>
    </location>
</feature>
<keyword evidence="3" id="KW-1185">Reference proteome</keyword>
<reference evidence="2 3" key="1">
    <citation type="journal article" date="2015" name="BMC Genomics">
        <title>Insights from the genome of Ophiocordyceps polyrhachis-furcata to pathogenicity and host specificity in insect fungi.</title>
        <authorList>
            <person name="Wichadakul D."/>
            <person name="Kobmoo N."/>
            <person name="Ingsriswang S."/>
            <person name="Tangphatsornruang S."/>
            <person name="Chantasingh D."/>
            <person name="Luangsa-ard J.J."/>
            <person name="Eurwilaichitr L."/>
        </authorList>
    </citation>
    <scope>NUCLEOTIDE SEQUENCE [LARGE SCALE GENOMIC DNA]</scope>
    <source>
        <strain evidence="2 3">BCC 54312</strain>
    </source>
</reference>
<dbReference type="EMBL" id="LKCN02000001">
    <property type="protein sequence ID" value="RCI15771.1"/>
    <property type="molecule type" value="Genomic_DNA"/>
</dbReference>
<protein>
    <submittedName>
        <fullName evidence="2">Uncharacterized protein</fullName>
    </submittedName>
</protein>
<evidence type="ECO:0000313" key="3">
    <source>
        <dbReference type="Proteomes" id="UP000253664"/>
    </source>
</evidence>
<feature type="region of interest" description="Disordered" evidence="1">
    <location>
        <begin position="35"/>
        <end position="184"/>
    </location>
</feature>
<dbReference type="OrthoDB" id="354826at2759"/>
<organism evidence="2 3">
    <name type="scientific">Ophiocordyceps polyrhachis-furcata BCC 54312</name>
    <dbReference type="NCBI Taxonomy" id="1330021"/>
    <lineage>
        <taxon>Eukaryota</taxon>
        <taxon>Fungi</taxon>
        <taxon>Dikarya</taxon>
        <taxon>Ascomycota</taxon>
        <taxon>Pezizomycotina</taxon>
        <taxon>Sordariomycetes</taxon>
        <taxon>Hypocreomycetidae</taxon>
        <taxon>Hypocreales</taxon>
        <taxon>Ophiocordycipitaceae</taxon>
        <taxon>Ophiocordyceps</taxon>
    </lineage>
</organism>
<feature type="non-terminal residue" evidence="2">
    <location>
        <position position="1"/>
    </location>
</feature>
<sequence>DDATQQEIREDELYRTIERDFRSFDYTLAAYEKITDGLGEEPQANTAPSDRPHAPTSNEASPATLESSQRQGVSRGSSKKQGRSSRPESPAAQYQSSYVSRPMARNKNRVASSSGGVQVTLDGGGSWSELARQDTTLPADAGSSKHEGPGGVFGFLKGKRGRNHSPKPRERGVLGKEGARVVIS</sequence>
<name>A0A367LN13_9HYPO</name>
<dbReference type="Proteomes" id="UP000253664">
    <property type="component" value="Unassembled WGS sequence"/>
</dbReference>
<dbReference type="AlphaFoldDB" id="A0A367LN13"/>
<dbReference type="STRING" id="1330021.A0A367LN13"/>
<comment type="caution">
    <text evidence="2">The sequence shown here is derived from an EMBL/GenBank/DDBJ whole genome shotgun (WGS) entry which is preliminary data.</text>
</comment>
<accession>A0A367LN13</accession>
<proteinExistence type="predicted"/>
<feature type="compositionally biased region" description="Polar residues" evidence="1">
    <location>
        <begin position="55"/>
        <end position="66"/>
    </location>
</feature>
<gene>
    <name evidence="2" type="ORF">L249_2758</name>
</gene>